<organism evidence="1 2">
    <name type="scientific">Dyadobacter flavalbus</name>
    <dbReference type="NCBI Taxonomy" id="2579942"/>
    <lineage>
        <taxon>Bacteria</taxon>
        <taxon>Pseudomonadati</taxon>
        <taxon>Bacteroidota</taxon>
        <taxon>Cytophagia</taxon>
        <taxon>Cytophagales</taxon>
        <taxon>Spirosomataceae</taxon>
        <taxon>Dyadobacter</taxon>
    </lineage>
</organism>
<evidence type="ECO:0008006" key="3">
    <source>
        <dbReference type="Google" id="ProtNLM"/>
    </source>
</evidence>
<sequence>MNAGSGSFAGSWKLTEKEKVTIDDQKIWEPVSASQQYTMILRYDGVILNADGKPACCPPTSLIINDHLLDIKPQSPIPTNEACELVNCINCLTWEIEFTGNQMIVTACNSPRMKFVR</sequence>
<evidence type="ECO:0000313" key="2">
    <source>
        <dbReference type="Proteomes" id="UP000323994"/>
    </source>
</evidence>
<name>A0A5M8QRN1_9BACT</name>
<keyword evidence="2" id="KW-1185">Reference proteome</keyword>
<evidence type="ECO:0000313" key="1">
    <source>
        <dbReference type="EMBL" id="KAA6438739.1"/>
    </source>
</evidence>
<protein>
    <recommendedName>
        <fullName evidence="3">Lipocalin-like domain-containing protein</fullName>
    </recommendedName>
</protein>
<dbReference type="Proteomes" id="UP000323994">
    <property type="component" value="Unassembled WGS sequence"/>
</dbReference>
<dbReference type="EMBL" id="VBSN01000049">
    <property type="protein sequence ID" value="KAA6438739.1"/>
    <property type="molecule type" value="Genomic_DNA"/>
</dbReference>
<gene>
    <name evidence="1" type="ORF">FEM33_18630</name>
</gene>
<proteinExistence type="predicted"/>
<reference evidence="1 2" key="1">
    <citation type="submission" date="2019-05" db="EMBL/GenBank/DDBJ databases">
        <authorList>
            <person name="Qu J.-H."/>
        </authorList>
    </citation>
    <scope>NUCLEOTIDE SEQUENCE [LARGE SCALE GENOMIC DNA]</scope>
    <source>
        <strain evidence="1 2">NS28</strain>
    </source>
</reference>
<comment type="caution">
    <text evidence="1">The sequence shown here is derived from an EMBL/GenBank/DDBJ whole genome shotgun (WGS) entry which is preliminary data.</text>
</comment>
<accession>A0A5M8QRN1</accession>
<dbReference type="AlphaFoldDB" id="A0A5M8QRN1"/>
<dbReference type="OrthoDB" id="953246at2"/>